<gene>
    <name evidence="1" type="ORF">BDZ83DRAFT_302315</name>
</gene>
<keyword evidence="2" id="KW-1185">Reference proteome</keyword>
<reference evidence="1" key="1">
    <citation type="submission" date="2021-12" db="EMBL/GenBank/DDBJ databases">
        <title>Comparative genomics, transcriptomics and evolutionary studies reveal genomic signatures of adaptation to plant cell wall in hemibiotrophic fungi.</title>
        <authorList>
            <consortium name="DOE Joint Genome Institute"/>
            <person name="Baroncelli R."/>
            <person name="Diaz J.F."/>
            <person name="Benocci T."/>
            <person name="Peng M."/>
            <person name="Battaglia E."/>
            <person name="Haridas S."/>
            <person name="Andreopoulos W."/>
            <person name="Labutti K."/>
            <person name="Pangilinan J."/>
            <person name="Floch G.L."/>
            <person name="Makela M.R."/>
            <person name="Henrissat B."/>
            <person name="Grigoriev I.V."/>
            <person name="Crouch J.A."/>
            <person name="De Vries R.P."/>
            <person name="Sukno S.A."/>
            <person name="Thon M.R."/>
        </authorList>
    </citation>
    <scope>NUCLEOTIDE SEQUENCE</scope>
    <source>
        <strain evidence="1">CBS 112980</strain>
    </source>
</reference>
<evidence type="ECO:0000313" key="1">
    <source>
        <dbReference type="EMBL" id="KAK1725421.1"/>
    </source>
</evidence>
<dbReference type="EMBL" id="JAHMHS010000041">
    <property type="protein sequence ID" value="KAK1725421.1"/>
    <property type="molecule type" value="Genomic_DNA"/>
</dbReference>
<dbReference type="AlphaFoldDB" id="A0AAD8UK62"/>
<dbReference type="RefSeq" id="XP_060365476.1">
    <property type="nucleotide sequence ID" value="XM_060502261.1"/>
</dbReference>
<protein>
    <submittedName>
        <fullName evidence="1">Uncharacterized protein</fullName>
    </submittedName>
</protein>
<comment type="caution">
    <text evidence="1">The sequence shown here is derived from an EMBL/GenBank/DDBJ whole genome shotgun (WGS) entry which is preliminary data.</text>
</comment>
<dbReference type="GeneID" id="85386160"/>
<sequence length="108" mass="12502">MQVVASSLSDSPILCLRSLWCLTYAAALDPAERLRVDGNGLRCQQYRTRQSRLFSMPLQIDIRWQADRTANEPMNQTIKSFEFTPNQRTPFIESFSAFPKYLSVYMDT</sequence>
<accession>A0AAD8UK62</accession>
<evidence type="ECO:0000313" key="2">
    <source>
        <dbReference type="Proteomes" id="UP001244207"/>
    </source>
</evidence>
<dbReference type="Proteomes" id="UP001244207">
    <property type="component" value="Unassembled WGS sequence"/>
</dbReference>
<name>A0AAD8UK62_GLOAC</name>
<proteinExistence type="predicted"/>
<organism evidence="1 2">
    <name type="scientific">Glomerella acutata</name>
    <name type="common">Colletotrichum acutatum</name>
    <dbReference type="NCBI Taxonomy" id="27357"/>
    <lineage>
        <taxon>Eukaryota</taxon>
        <taxon>Fungi</taxon>
        <taxon>Dikarya</taxon>
        <taxon>Ascomycota</taxon>
        <taxon>Pezizomycotina</taxon>
        <taxon>Sordariomycetes</taxon>
        <taxon>Hypocreomycetidae</taxon>
        <taxon>Glomerellales</taxon>
        <taxon>Glomerellaceae</taxon>
        <taxon>Colletotrichum</taxon>
        <taxon>Colletotrichum acutatum species complex</taxon>
    </lineage>
</organism>